<feature type="compositionally biased region" description="Polar residues" evidence="1">
    <location>
        <begin position="147"/>
        <end position="162"/>
    </location>
</feature>
<feature type="compositionally biased region" description="Basic and acidic residues" evidence="1">
    <location>
        <begin position="134"/>
        <end position="146"/>
    </location>
</feature>
<gene>
    <name evidence="2" type="ORF">PENSUB_4315</name>
</gene>
<dbReference type="Proteomes" id="UP000186955">
    <property type="component" value="Unassembled WGS sequence"/>
</dbReference>
<dbReference type="EMBL" id="MNBE01000370">
    <property type="protein sequence ID" value="OKP10269.1"/>
    <property type="molecule type" value="Genomic_DNA"/>
</dbReference>
<organism evidence="2 3">
    <name type="scientific">Penicillium subrubescens</name>
    <dbReference type="NCBI Taxonomy" id="1316194"/>
    <lineage>
        <taxon>Eukaryota</taxon>
        <taxon>Fungi</taxon>
        <taxon>Dikarya</taxon>
        <taxon>Ascomycota</taxon>
        <taxon>Pezizomycotina</taxon>
        <taxon>Eurotiomycetes</taxon>
        <taxon>Eurotiomycetidae</taxon>
        <taxon>Eurotiales</taxon>
        <taxon>Aspergillaceae</taxon>
        <taxon>Penicillium</taxon>
    </lineage>
</organism>
<protein>
    <submittedName>
        <fullName evidence="2">Uncharacterized protein</fullName>
    </submittedName>
</protein>
<feature type="region of interest" description="Disordered" evidence="1">
    <location>
        <begin position="133"/>
        <end position="164"/>
    </location>
</feature>
<evidence type="ECO:0000313" key="2">
    <source>
        <dbReference type="EMBL" id="OKP10269.1"/>
    </source>
</evidence>
<feature type="compositionally biased region" description="Basic residues" evidence="1">
    <location>
        <begin position="393"/>
        <end position="403"/>
    </location>
</feature>
<dbReference type="STRING" id="1316194.A0A1Q5UCT3"/>
<dbReference type="AlphaFoldDB" id="A0A1Q5UCT3"/>
<evidence type="ECO:0000313" key="3">
    <source>
        <dbReference type="Proteomes" id="UP000186955"/>
    </source>
</evidence>
<name>A0A1Q5UCT3_9EURO</name>
<reference evidence="2 3" key="1">
    <citation type="submission" date="2016-10" db="EMBL/GenBank/DDBJ databases">
        <title>Genome sequence of the ascomycete fungus Penicillium subrubescens.</title>
        <authorList>
            <person name="De Vries R.P."/>
            <person name="Peng M."/>
            <person name="Dilokpimol A."/>
            <person name="Hilden K."/>
            <person name="Makela M.R."/>
            <person name="Grigoriev I."/>
            <person name="Riley R."/>
            <person name="Granchi Z."/>
        </authorList>
    </citation>
    <scope>NUCLEOTIDE SEQUENCE [LARGE SCALE GENOMIC DNA]</scope>
    <source>
        <strain evidence="2 3">CBS 132785</strain>
    </source>
</reference>
<comment type="caution">
    <text evidence="2">The sequence shown here is derived from an EMBL/GenBank/DDBJ whole genome shotgun (WGS) entry which is preliminary data.</text>
</comment>
<feature type="region of interest" description="Disordered" evidence="1">
    <location>
        <begin position="361"/>
        <end position="403"/>
    </location>
</feature>
<evidence type="ECO:0000256" key="1">
    <source>
        <dbReference type="SAM" id="MobiDB-lite"/>
    </source>
</evidence>
<accession>A0A1Q5UCT3</accession>
<keyword evidence="3" id="KW-1185">Reference proteome</keyword>
<proteinExistence type="predicted"/>
<feature type="compositionally biased region" description="Polar residues" evidence="1">
    <location>
        <begin position="361"/>
        <end position="375"/>
    </location>
</feature>
<sequence>MVAPGLGTYANPIVIGDDLAPLGSASNPIVIQVDEGWCQDEPDQLGSDADTEIMATPEFWGTLTAGHLAVPVKDDVALDSSSVRVPTRSLVCEDPEGFQPFGRSSPNGFQSEKALKITKHSFDALRECPGFGATRRENVASDHRENTLPSNSNRSKQLQGQSEEGRVTMRFYAPDFQKGATWPTNLLVNQVIIRTAFSPDIPCSLEIFKQDDILFGRGAVVVPMEGKDPKCFLTFSPKARQDDHGTNVRASRKRADGIVILESVVPEREKGANWRYGFTGQVSVEIYKRWPPLASDYEEREVFFGSIALIIHSDGVDPKCFVTFSSGLSSADRKPHSPAGNVVCEPSMTTETFSRETVDQADTSVGKNLPLNSHSRSLKRQLSHDGIQSELRRSKRLARRART</sequence>